<keyword evidence="1" id="KW-0443">Lipid metabolism</keyword>
<dbReference type="SUPFAM" id="SSF52151">
    <property type="entry name" value="FabD/lysophospholipase-like"/>
    <property type="match status" value="1"/>
</dbReference>
<dbReference type="InterPro" id="IPR016035">
    <property type="entry name" value="Acyl_Trfase/lysoPLipase"/>
</dbReference>
<dbReference type="AlphaFoldDB" id="A0AA90VF02"/>
<reference evidence="5" key="1">
    <citation type="submission" date="2019-09" db="EMBL/GenBank/DDBJ databases">
        <title>Distinct polysaccharide growth profiles of human intestinal Prevotella copri isolates.</title>
        <authorList>
            <person name="Fehlner-Peach H."/>
            <person name="Magnabosco C."/>
            <person name="Raghavan V."/>
            <person name="Scher J.U."/>
            <person name="Tett A."/>
            <person name="Cox L.M."/>
            <person name="Gottsegen C."/>
            <person name="Watters A."/>
            <person name="Wiltshire- Gordon J.D."/>
            <person name="Segata N."/>
            <person name="Bonneau R."/>
            <person name="Littman D.R."/>
        </authorList>
    </citation>
    <scope>NUCLEOTIDE SEQUENCE [LARGE SCALE GENOMIC DNA]</scope>
    <source>
        <strain evidence="5">iA624</strain>
    </source>
</reference>
<comment type="caution">
    <text evidence="4">The sequence shown here is derived from an EMBL/GenBank/DDBJ whole genome shotgun (WGS) entry which is preliminary data.</text>
</comment>
<dbReference type="RefSeq" id="WP_153096008.1">
    <property type="nucleotide sequence ID" value="NZ_VZBP01000025.1"/>
</dbReference>
<dbReference type="PROSITE" id="PS51635">
    <property type="entry name" value="PNPLA"/>
    <property type="match status" value="1"/>
</dbReference>
<evidence type="ECO:0000256" key="2">
    <source>
        <dbReference type="PROSITE-ProRule" id="PRU01161"/>
    </source>
</evidence>
<evidence type="ECO:0000313" key="4">
    <source>
        <dbReference type="EMBL" id="MQO08425.1"/>
    </source>
</evidence>
<dbReference type="EMBL" id="VZBP01000025">
    <property type="protein sequence ID" value="MQO08425.1"/>
    <property type="molecule type" value="Genomic_DNA"/>
</dbReference>
<dbReference type="GO" id="GO:0006629">
    <property type="term" value="P:lipid metabolic process"/>
    <property type="evidence" value="ECO:0007669"/>
    <property type="project" value="UniProtKB-KW"/>
</dbReference>
<proteinExistence type="predicted"/>
<dbReference type="InterPro" id="IPR002641">
    <property type="entry name" value="PNPLA_dom"/>
</dbReference>
<dbReference type="Proteomes" id="UP000405805">
    <property type="component" value="Unassembled WGS sequence"/>
</dbReference>
<name>A0AA90VF02_9BACT</name>
<gene>
    <name evidence="4" type="ORF">F7D57_01535</name>
</gene>
<sequence length="309" mass="35597">MIFIHLRNFSKFIEWAYCLLFFKGAKLDSLPDSPVLAINSTDLSTGNQFTFSQDRMTCYPYRKNLRFKTSGFPLARAVMASSCIPQIFSPIKIGKKYRTGKSLKKPLLVDGGLYDNQGAHKFESSDSHYAVDYAIVSDAGKSEISSKWCFNPIGTLIMTSEILMKRIKNFQRQHNSYIPDYKKKVLYAYNDLMWNEYESFPSRFVQNIKDGYITKQVLDAHGISNEMLSQLRDAQTYEDAFNEILSLVEKNIGWQQLLQRVPKNHTVAVKVCTNLVGLTDKKINALIEHSEWMTEVQVRMHLPFLLKNN</sequence>
<protein>
    <recommendedName>
        <fullName evidence="3">PNPLA domain-containing protein</fullName>
    </recommendedName>
</protein>
<organism evidence="4 5">
    <name type="scientific">Segatella copri</name>
    <dbReference type="NCBI Taxonomy" id="165179"/>
    <lineage>
        <taxon>Bacteria</taxon>
        <taxon>Pseudomonadati</taxon>
        <taxon>Bacteroidota</taxon>
        <taxon>Bacteroidia</taxon>
        <taxon>Bacteroidales</taxon>
        <taxon>Prevotellaceae</taxon>
        <taxon>Segatella</taxon>
    </lineage>
</organism>
<feature type="domain" description="PNPLA" evidence="3">
    <location>
        <begin position="1"/>
        <end position="123"/>
    </location>
</feature>
<comment type="caution">
    <text evidence="2">Lacks conserved residue(s) required for the propagation of feature annotation.</text>
</comment>
<dbReference type="Pfam" id="PF01734">
    <property type="entry name" value="Patatin"/>
    <property type="match status" value="1"/>
</dbReference>
<feature type="short sequence motif" description="DGA/G" evidence="2">
    <location>
        <begin position="110"/>
        <end position="112"/>
    </location>
</feature>
<evidence type="ECO:0000259" key="3">
    <source>
        <dbReference type="PROSITE" id="PS51635"/>
    </source>
</evidence>
<accession>A0AA90VF02</accession>
<evidence type="ECO:0000256" key="1">
    <source>
        <dbReference type="ARBA" id="ARBA00023098"/>
    </source>
</evidence>
<evidence type="ECO:0000313" key="5">
    <source>
        <dbReference type="Proteomes" id="UP000405805"/>
    </source>
</evidence>
<dbReference type="Gene3D" id="3.40.1090.10">
    <property type="entry name" value="Cytosolic phospholipase A2 catalytic domain"/>
    <property type="match status" value="1"/>
</dbReference>